<name>A0A3L6KW78_9TRYP</name>
<dbReference type="EC" id="6.3.4.21" evidence="3"/>
<dbReference type="PANTHER" id="PTHR11098:SF1">
    <property type="entry name" value="NICOTINATE PHOSPHORIBOSYLTRANSFERASE"/>
    <property type="match status" value="1"/>
</dbReference>
<comment type="caution">
    <text evidence="10">The sequence shown here is derived from an EMBL/GenBank/DDBJ whole genome shotgun (WGS) entry which is preliminary data.</text>
</comment>
<sequence>MKPIIKSILDTDAYKLHMQQAVFHFYPTIHVVYEFQCRSSENKLGDAADAIREQVDLMRHIALTDDEYAYLSTKRYLKKDYLDWLREYRFKPDQVIIDAVPKTRCNGETNTTYRELAITIKGPWVETILWEVPLLAIVCEVVHSKRTQHIGAAEAVEHLNAKLDKLFATYVNGELDMFRVTDFGTRRRYSFDVQEAIVRTLQSHPSFGRNFSGTSNYHLAMKLGLPAVGTQAHEWFQAHQQLSPVLRDFQRVALKQWLLEYPQDLHIALTDCISMDGFLGDFDADLAQAYVGLRHDSGNPYVWGRKAIEHYKRFNIDPKLKTLVFSDSLDLERAAKLHCTFAQESNVMCGIGTQLTCSIPGVQPLSIVIKMTECDGKPVAKISDEPEKTTFRDLDYVQLLGRTFNVELQDMIDAGCGRSAVHHPTQVQ</sequence>
<dbReference type="InterPro" id="IPR007229">
    <property type="entry name" value="Nic_PRibTrfase-Fam"/>
</dbReference>
<dbReference type="FunFam" id="3.20.140.10:FF:000001">
    <property type="entry name" value="Nicotinate phosphoribosyltransferase"/>
    <property type="match status" value="1"/>
</dbReference>
<dbReference type="SUPFAM" id="SSF54675">
    <property type="entry name" value="Nicotinate/Quinolinate PRTase N-terminal domain-like"/>
    <property type="match status" value="1"/>
</dbReference>
<keyword evidence="4" id="KW-0597">Phosphoprotein</keyword>
<dbReference type="InterPro" id="IPR040727">
    <property type="entry name" value="NAPRTase_N"/>
</dbReference>
<comment type="pathway">
    <text evidence="1">Cofactor biosynthesis; NAD(+) biosynthesis; nicotinate D-ribonucleotide from nicotinate: step 1/1.</text>
</comment>
<organism evidence="10 11">
    <name type="scientific">Trypanosoma brucei equiperdum</name>
    <dbReference type="NCBI Taxonomy" id="630700"/>
    <lineage>
        <taxon>Eukaryota</taxon>
        <taxon>Discoba</taxon>
        <taxon>Euglenozoa</taxon>
        <taxon>Kinetoplastea</taxon>
        <taxon>Metakinetoplastina</taxon>
        <taxon>Trypanosomatida</taxon>
        <taxon>Trypanosomatidae</taxon>
        <taxon>Trypanosoma</taxon>
    </lineage>
</organism>
<dbReference type="GO" id="GO:0034355">
    <property type="term" value="P:NAD+ biosynthetic process via the salvage pathway"/>
    <property type="evidence" value="ECO:0007669"/>
    <property type="project" value="TreeGrafter"/>
</dbReference>
<dbReference type="SUPFAM" id="SSF51690">
    <property type="entry name" value="Nicotinate/Quinolinate PRTase C-terminal domain-like"/>
    <property type="match status" value="1"/>
</dbReference>
<evidence type="ECO:0000256" key="1">
    <source>
        <dbReference type="ARBA" id="ARBA00004952"/>
    </source>
</evidence>
<dbReference type="Gene3D" id="3.20.140.10">
    <property type="entry name" value="nicotinate phosphoribosyltransferase"/>
    <property type="match status" value="1"/>
</dbReference>
<dbReference type="PANTHER" id="PTHR11098">
    <property type="entry name" value="NICOTINATE PHOSPHORIBOSYLTRANSFERASE"/>
    <property type="match status" value="1"/>
</dbReference>
<keyword evidence="10" id="KW-0808">Transferase</keyword>
<evidence type="ECO:0000259" key="9">
    <source>
        <dbReference type="Pfam" id="PF17767"/>
    </source>
</evidence>
<dbReference type="AlphaFoldDB" id="A0A3L6KW78"/>
<comment type="catalytic activity">
    <reaction evidence="7">
        <text>5-phospho-alpha-D-ribose 1-diphosphate + nicotinate + ATP + H2O = nicotinate beta-D-ribonucleotide + ADP + phosphate + diphosphate</text>
        <dbReference type="Rhea" id="RHEA:36163"/>
        <dbReference type="ChEBI" id="CHEBI:15377"/>
        <dbReference type="ChEBI" id="CHEBI:30616"/>
        <dbReference type="ChEBI" id="CHEBI:32544"/>
        <dbReference type="ChEBI" id="CHEBI:33019"/>
        <dbReference type="ChEBI" id="CHEBI:43474"/>
        <dbReference type="ChEBI" id="CHEBI:57502"/>
        <dbReference type="ChEBI" id="CHEBI:58017"/>
        <dbReference type="ChEBI" id="CHEBI:456216"/>
        <dbReference type="EC" id="6.3.4.21"/>
    </reaction>
</comment>
<dbReference type="HAMAP" id="MF_00570">
    <property type="entry name" value="NAPRTase"/>
    <property type="match status" value="1"/>
</dbReference>
<evidence type="ECO:0000256" key="2">
    <source>
        <dbReference type="ARBA" id="ARBA00010897"/>
    </source>
</evidence>
<dbReference type="GO" id="GO:0016757">
    <property type="term" value="F:glycosyltransferase activity"/>
    <property type="evidence" value="ECO:0007669"/>
    <property type="project" value="UniProtKB-KW"/>
</dbReference>
<dbReference type="NCBIfam" id="TIGR01514">
    <property type="entry name" value="NAPRTase"/>
    <property type="match status" value="1"/>
</dbReference>
<dbReference type="InterPro" id="IPR006406">
    <property type="entry name" value="Nic_PRibTrfase"/>
</dbReference>
<dbReference type="Proteomes" id="UP000266743">
    <property type="component" value="Chromosome 10"/>
</dbReference>
<evidence type="ECO:0000256" key="7">
    <source>
        <dbReference type="ARBA" id="ARBA00048668"/>
    </source>
</evidence>
<evidence type="ECO:0000259" key="8">
    <source>
        <dbReference type="Pfam" id="PF04095"/>
    </source>
</evidence>
<evidence type="ECO:0000256" key="5">
    <source>
        <dbReference type="ARBA" id="ARBA00022598"/>
    </source>
</evidence>
<evidence type="ECO:0000313" key="11">
    <source>
        <dbReference type="Proteomes" id="UP000266743"/>
    </source>
</evidence>
<feature type="domain" description="Nicotinate/nicotinamide phosphoribosyltransferase" evidence="8">
    <location>
        <begin position="178"/>
        <end position="407"/>
    </location>
</feature>
<keyword evidence="10" id="KW-0328">Glycosyltransferase</keyword>
<dbReference type="GO" id="GO:0005829">
    <property type="term" value="C:cytosol"/>
    <property type="evidence" value="ECO:0007669"/>
    <property type="project" value="TreeGrafter"/>
</dbReference>
<dbReference type="PIRSF" id="PIRSF000484">
    <property type="entry name" value="NAPRT"/>
    <property type="match status" value="1"/>
</dbReference>
<comment type="similarity">
    <text evidence="2">Belongs to the NAPRTase family.</text>
</comment>
<dbReference type="NCBIfam" id="NF003704">
    <property type="entry name" value="PRK05321.1"/>
    <property type="match status" value="1"/>
</dbReference>
<gene>
    <name evidence="10" type="ORF">DPX39_100122400</name>
</gene>
<reference evidence="10 11" key="1">
    <citation type="submission" date="2018-09" db="EMBL/GenBank/DDBJ databases">
        <title>whole genome sequence of T. equiperdum IVM-t1 strain.</title>
        <authorList>
            <person name="Suganuma K."/>
        </authorList>
    </citation>
    <scope>NUCLEOTIDE SEQUENCE [LARGE SCALE GENOMIC DNA]</scope>
    <source>
        <strain evidence="10 11">IVM-t1</strain>
    </source>
</reference>
<feature type="domain" description="Nicotinate phosphoribosyltransferase N-terminal" evidence="9">
    <location>
        <begin position="9"/>
        <end position="138"/>
    </location>
</feature>
<dbReference type="UniPathway" id="UPA00253">
    <property type="reaction ID" value="UER00457"/>
</dbReference>
<keyword evidence="6" id="KW-0662">Pyridine nucleotide biosynthesis</keyword>
<accession>A0A3L6KW78</accession>
<evidence type="ECO:0000256" key="3">
    <source>
        <dbReference type="ARBA" id="ARBA00013236"/>
    </source>
</evidence>
<evidence type="ECO:0000313" key="10">
    <source>
        <dbReference type="EMBL" id="RHW68643.1"/>
    </source>
</evidence>
<protein>
    <recommendedName>
        <fullName evidence="3">nicotinate phosphoribosyltransferase</fullName>
        <ecNumber evidence="3">6.3.4.21</ecNumber>
    </recommendedName>
</protein>
<dbReference type="EMBL" id="QSBY01000010">
    <property type="protein sequence ID" value="RHW68643.1"/>
    <property type="molecule type" value="Genomic_DNA"/>
</dbReference>
<dbReference type="InterPro" id="IPR041525">
    <property type="entry name" value="N/Namide_PRibTrfase"/>
</dbReference>
<dbReference type="Pfam" id="PF04095">
    <property type="entry name" value="NAPRTase"/>
    <property type="match status" value="1"/>
</dbReference>
<dbReference type="InterPro" id="IPR036068">
    <property type="entry name" value="Nicotinate_pribotase-like_C"/>
</dbReference>
<evidence type="ECO:0000256" key="6">
    <source>
        <dbReference type="ARBA" id="ARBA00022642"/>
    </source>
</evidence>
<keyword evidence="5" id="KW-0436">Ligase</keyword>
<dbReference type="GO" id="GO:0004516">
    <property type="term" value="F:nicotinate phosphoribosyltransferase activity"/>
    <property type="evidence" value="ECO:0007669"/>
    <property type="project" value="UniProtKB-EC"/>
</dbReference>
<proteinExistence type="inferred from homology"/>
<evidence type="ECO:0000256" key="4">
    <source>
        <dbReference type="ARBA" id="ARBA00022553"/>
    </source>
</evidence>
<dbReference type="Pfam" id="PF17767">
    <property type="entry name" value="NAPRTase_N"/>
    <property type="match status" value="1"/>
</dbReference>